<organism evidence="1">
    <name type="scientific">Rhizophora mucronata</name>
    <name type="common">Asiatic mangrove</name>
    <dbReference type="NCBI Taxonomy" id="61149"/>
    <lineage>
        <taxon>Eukaryota</taxon>
        <taxon>Viridiplantae</taxon>
        <taxon>Streptophyta</taxon>
        <taxon>Embryophyta</taxon>
        <taxon>Tracheophyta</taxon>
        <taxon>Spermatophyta</taxon>
        <taxon>Magnoliopsida</taxon>
        <taxon>eudicotyledons</taxon>
        <taxon>Gunneridae</taxon>
        <taxon>Pentapetalae</taxon>
        <taxon>rosids</taxon>
        <taxon>fabids</taxon>
        <taxon>Malpighiales</taxon>
        <taxon>Rhizophoraceae</taxon>
        <taxon>Rhizophora</taxon>
    </lineage>
</organism>
<dbReference type="AlphaFoldDB" id="A0A2P2MUR0"/>
<sequence length="36" mass="4085">MLLPVVSLFLSDQCCHCLKINETNLVASETFWKPFG</sequence>
<evidence type="ECO:0000313" key="1">
    <source>
        <dbReference type="EMBL" id="MBX33963.1"/>
    </source>
</evidence>
<dbReference type="EMBL" id="GGEC01053479">
    <property type="protein sequence ID" value="MBX33963.1"/>
    <property type="molecule type" value="Transcribed_RNA"/>
</dbReference>
<protein>
    <submittedName>
        <fullName evidence="1">Uncharacterized protein</fullName>
    </submittedName>
</protein>
<name>A0A2P2MUR0_RHIMU</name>
<reference evidence="1" key="1">
    <citation type="submission" date="2018-02" db="EMBL/GenBank/DDBJ databases">
        <title>Rhizophora mucronata_Transcriptome.</title>
        <authorList>
            <person name="Meera S.P."/>
            <person name="Sreeshan A."/>
            <person name="Augustine A."/>
        </authorList>
    </citation>
    <scope>NUCLEOTIDE SEQUENCE</scope>
    <source>
        <tissue evidence="1">Leaf</tissue>
    </source>
</reference>
<proteinExistence type="predicted"/>
<accession>A0A2P2MUR0</accession>